<evidence type="ECO:0000256" key="4">
    <source>
        <dbReference type="ARBA" id="ARBA00022989"/>
    </source>
</evidence>
<name>A0A2M8PAE1_9CHLR</name>
<comment type="caution">
    <text evidence="7">The sequence shown here is derived from an EMBL/GenBank/DDBJ whole genome shotgun (WGS) entry which is preliminary data.</text>
</comment>
<dbReference type="Proteomes" id="UP000229681">
    <property type="component" value="Unassembled WGS sequence"/>
</dbReference>
<accession>A0A2M8PAE1</accession>
<protein>
    <submittedName>
        <fullName evidence="7">ABC transporter permease</fullName>
    </submittedName>
</protein>
<dbReference type="Pfam" id="PF02653">
    <property type="entry name" value="BPD_transp_2"/>
    <property type="match status" value="1"/>
</dbReference>
<dbReference type="EMBL" id="PGTM01000354">
    <property type="protein sequence ID" value="PJF34524.1"/>
    <property type="molecule type" value="Genomic_DNA"/>
</dbReference>
<feature type="transmembrane region" description="Helical" evidence="6">
    <location>
        <begin position="65"/>
        <end position="88"/>
    </location>
</feature>
<dbReference type="PANTHER" id="PTHR43370">
    <property type="entry name" value="SUGAR ABC TRANSPORTER INTEGRAL MEMBRANE PROTEIN-RELATED"/>
    <property type="match status" value="1"/>
</dbReference>
<sequence>MENILSSIFSATYLAAVLRISTPLLFPSLAALISLKAGAINIGLEGIMLVAAFAGATVGGLLQNALIGVLAGLGAAALMALLLAVFHLSFNGDLILGGVAINILGSAITVAIGYQLSGARAVGLSVPPISVPDLELPFLRTLPAIGATLHTALGRQNLLTWLALLSAFGVAFLLYRLPFGVHLRAVGENEQAAASVGIQVRRVRYAALLLSGLLAGLGGIHLSMGYLNGFSRDMTAGRGYIALVIPALGGYTPLGTSVAALLFGAFAALETRLGSFDVPSQLPQMIPYAATLIALILYAVRQRRTTRSAT</sequence>
<feature type="transmembrane region" description="Helical" evidence="6">
    <location>
        <begin position="281"/>
        <end position="300"/>
    </location>
</feature>
<comment type="subcellular location">
    <subcellularLocation>
        <location evidence="1">Cell membrane</location>
        <topology evidence="1">Multi-pass membrane protein</topology>
    </subcellularLocation>
</comment>
<dbReference type="GO" id="GO:0005886">
    <property type="term" value="C:plasma membrane"/>
    <property type="evidence" value="ECO:0007669"/>
    <property type="project" value="UniProtKB-SubCell"/>
</dbReference>
<evidence type="ECO:0000313" key="8">
    <source>
        <dbReference type="Proteomes" id="UP000229681"/>
    </source>
</evidence>
<evidence type="ECO:0000256" key="2">
    <source>
        <dbReference type="ARBA" id="ARBA00022475"/>
    </source>
</evidence>
<keyword evidence="5 6" id="KW-0472">Membrane</keyword>
<dbReference type="AlphaFoldDB" id="A0A2M8PAE1"/>
<keyword evidence="2" id="KW-1003">Cell membrane</keyword>
<evidence type="ECO:0000313" key="7">
    <source>
        <dbReference type="EMBL" id="PJF34524.1"/>
    </source>
</evidence>
<evidence type="ECO:0000256" key="5">
    <source>
        <dbReference type="ARBA" id="ARBA00023136"/>
    </source>
</evidence>
<dbReference type="InterPro" id="IPR001851">
    <property type="entry name" value="ABC_transp_permease"/>
</dbReference>
<organism evidence="7 8">
    <name type="scientific">Candidatus Thermofonsia Clade 1 bacterium</name>
    <dbReference type="NCBI Taxonomy" id="2364210"/>
    <lineage>
        <taxon>Bacteria</taxon>
        <taxon>Bacillati</taxon>
        <taxon>Chloroflexota</taxon>
        <taxon>Candidatus Thermofontia</taxon>
        <taxon>Candidatus Thermofonsia Clade 1</taxon>
    </lineage>
</organism>
<gene>
    <name evidence="7" type="ORF">CUN49_15240</name>
</gene>
<feature type="transmembrane region" description="Helical" evidence="6">
    <location>
        <begin position="29"/>
        <end position="53"/>
    </location>
</feature>
<evidence type="ECO:0000256" key="3">
    <source>
        <dbReference type="ARBA" id="ARBA00022692"/>
    </source>
</evidence>
<feature type="transmembrane region" description="Helical" evidence="6">
    <location>
        <begin position="205"/>
        <end position="227"/>
    </location>
</feature>
<feature type="transmembrane region" description="Helical" evidence="6">
    <location>
        <begin position="94"/>
        <end position="114"/>
    </location>
</feature>
<dbReference type="CDD" id="cd06580">
    <property type="entry name" value="TM_PBP1_transp_TpRbsC_like"/>
    <property type="match status" value="1"/>
</dbReference>
<keyword evidence="4 6" id="KW-1133">Transmembrane helix</keyword>
<feature type="transmembrane region" description="Helical" evidence="6">
    <location>
        <begin position="158"/>
        <end position="177"/>
    </location>
</feature>
<reference evidence="7 8" key="1">
    <citation type="submission" date="2017-11" db="EMBL/GenBank/DDBJ databases">
        <title>Evolution of Phototrophy in the Chloroflexi Phylum Driven by Horizontal Gene Transfer.</title>
        <authorList>
            <person name="Ward L.M."/>
            <person name="Hemp J."/>
            <person name="Shih P.M."/>
            <person name="Mcglynn S.E."/>
            <person name="Fischer W."/>
        </authorList>
    </citation>
    <scope>NUCLEOTIDE SEQUENCE [LARGE SCALE GENOMIC DNA]</scope>
    <source>
        <strain evidence="7">JP3_13</strain>
    </source>
</reference>
<evidence type="ECO:0000256" key="6">
    <source>
        <dbReference type="SAM" id="Phobius"/>
    </source>
</evidence>
<proteinExistence type="predicted"/>
<keyword evidence="3 6" id="KW-0812">Transmembrane</keyword>
<evidence type="ECO:0000256" key="1">
    <source>
        <dbReference type="ARBA" id="ARBA00004651"/>
    </source>
</evidence>
<feature type="transmembrane region" description="Helical" evidence="6">
    <location>
        <begin position="239"/>
        <end position="269"/>
    </location>
</feature>
<dbReference type="PANTHER" id="PTHR43370:SF1">
    <property type="entry name" value="GUANOSINE ABC TRANSPORTER PERMEASE PROTEIN NUPQ"/>
    <property type="match status" value="1"/>
</dbReference>
<dbReference type="GO" id="GO:0022857">
    <property type="term" value="F:transmembrane transporter activity"/>
    <property type="evidence" value="ECO:0007669"/>
    <property type="project" value="InterPro"/>
</dbReference>